<reference evidence="1" key="2">
    <citation type="submission" date="2021-04" db="EMBL/GenBank/DDBJ databases">
        <authorList>
            <person name="Gilroy R."/>
        </authorList>
    </citation>
    <scope>NUCLEOTIDE SEQUENCE</scope>
    <source>
        <strain evidence="1">B5_2728</strain>
    </source>
</reference>
<reference evidence="1" key="1">
    <citation type="journal article" date="2021" name="PeerJ">
        <title>Extensive microbial diversity within the chicken gut microbiome revealed by metagenomics and culture.</title>
        <authorList>
            <person name="Gilroy R."/>
            <person name="Ravi A."/>
            <person name="Getino M."/>
            <person name="Pursley I."/>
            <person name="Horton D.L."/>
            <person name="Alikhan N.F."/>
            <person name="Baker D."/>
            <person name="Gharbi K."/>
            <person name="Hall N."/>
            <person name="Watson M."/>
            <person name="Adriaenssens E.M."/>
            <person name="Foster-Nyarko E."/>
            <person name="Jarju S."/>
            <person name="Secka A."/>
            <person name="Antonio M."/>
            <person name="Oren A."/>
            <person name="Chaudhuri R.R."/>
            <person name="La Ragione R."/>
            <person name="Hildebrand F."/>
            <person name="Pallen M.J."/>
        </authorList>
    </citation>
    <scope>NUCLEOTIDE SEQUENCE</scope>
    <source>
        <strain evidence="1">B5_2728</strain>
    </source>
</reference>
<evidence type="ECO:0000313" key="1">
    <source>
        <dbReference type="EMBL" id="MBU3805303.1"/>
    </source>
</evidence>
<evidence type="ECO:0000313" key="2">
    <source>
        <dbReference type="Proteomes" id="UP000713596"/>
    </source>
</evidence>
<protein>
    <submittedName>
        <fullName evidence="1">Uncharacterized protein</fullName>
    </submittedName>
</protein>
<name>A0A948SZP3_9FIRM</name>
<dbReference type="EMBL" id="JAHLFP010000001">
    <property type="protein sequence ID" value="MBU3805303.1"/>
    <property type="molecule type" value="Genomic_DNA"/>
</dbReference>
<sequence length="397" mass="45982">MDTAWTWDLSSYCAKYSFLTEPRGVTMREVERIFQLDPEPPIWGNLNDYILEAVQRHNLRWFSFFLHCYENRLNGRVRRFLLREGLDRYDPERFLYYKMGCVLAMLDCLREYAPAQGADFLTYAHHFIGNALLTCRMQEEAGSFENVDEYKAVRGIAWLYNQSGQSEQAAIQKYAQKNGCTEETAAKFLALAKQNRSRVPFYQTIQDEDSEETGEDVSRDDHWDYAEILWNGIRAEAIREAFEKLNYREQTLLEKRNAICMTCGRVSPVSTRLTFEELAVLFEGSTASGAERAYRKAVEHLACLLTEAGVLHTIRLKRKSQTKHKKKIAAAVYLYQVDNDGEWGEISFDFEAGTAEIIRLAEWDTTVSKKFAKQAIYHLQTSPNHNLPKDGIMIFEI</sequence>
<proteinExistence type="predicted"/>
<gene>
    <name evidence="1" type="ORF">H9882_00140</name>
</gene>
<accession>A0A948SZP3</accession>
<dbReference type="AlphaFoldDB" id="A0A948SZP3"/>
<organism evidence="1 2">
    <name type="scientific">Candidatus Allofournierella pullistercoris</name>
    <dbReference type="NCBI Taxonomy" id="2838597"/>
    <lineage>
        <taxon>Bacteria</taxon>
        <taxon>Bacillati</taxon>
        <taxon>Bacillota</taxon>
        <taxon>Clostridia</taxon>
        <taxon>Eubacteriales</taxon>
        <taxon>Oscillospiraceae</taxon>
        <taxon>Allofournierella</taxon>
    </lineage>
</organism>
<dbReference type="Proteomes" id="UP000713596">
    <property type="component" value="Unassembled WGS sequence"/>
</dbReference>
<comment type="caution">
    <text evidence="1">The sequence shown here is derived from an EMBL/GenBank/DDBJ whole genome shotgun (WGS) entry which is preliminary data.</text>
</comment>